<comment type="caution">
    <text evidence="2">The sequence shown here is derived from an EMBL/GenBank/DDBJ whole genome shotgun (WGS) entry which is preliminary data.</text>
</comment>
<name>C7G580_9FIRM</name>
<feature type="signal peptide" evidence="1">
    <location>
        <begin position="1"/>
        <end position="27"/>
    </location>
</feature>
<organism evidence="2 3">
    <name type="scientific">Roseburia intestinalis L1-82</name>
    <dbReference type="NCBI Taxonomy" id="536231"/>
    <lineage>
        <taxon>Bacteria</taxon>
        <taxon>Bacillati</taxon>
        <taxon>Bacillota</taxon>
        <taxon>Clostridia</taxon>
        <taxon>Lachnospirales</taxon>
        <taxon>Lachnospiraceae</taxon>
        <taxon>Roseburia</taxon>
    </lineage>
</organism>
<dbReference type="Proteomes" id="UP000004828">
    <property type="component" value="Unassembled WGS sequence"/>
</dbReference>
<dbReference type="RefSeq" id="WP_006855169.1">
    <property type="nucleotide sequence ID" value="NZ_GG692713.1"/>
</dbReference>
<gene>
    <name evidence="2" type="ORF">ROSINTL182_05037</name>
</gene>
<sequence>MKRRWKSLAAVMLGICILAGMAVDVWADDGSEKGYTYNYDYWGDISYSPDAYRTIGVYTSVELGLDKSFSSAEGMYERTILFISVIPEII</sequence>
<accession>C7G580</accession>
<keyword evidence="1" id="KW-0732">Signal</keyword>
<evidence type="ECO:0000256" key="1">
    <source>
        <dbReference type="SAM" id="SignalP"/>
    </source>
</evidence>
<reference evidence="2 3" key="1">
    <citation type="submission" date="2009-08" db="EMBL/GenBank/DDBJ databases">
        <authorList>
            <person name="Weinstock G."/>
            <person name="Sodergren E."/>
            <person name="Clifton S."/>
            <person name="Fulton L."/>
            <person name="Fulton B."/>
            <person name="Courtney L."/>
            <person name="Fronick C."/>
            <person name="Harrison M."/>
            <person name="Strong C."/>
            <person name="Farmer C."/>
            <person name="Delahaunty K."/>
            <person name="Markovic C."/>
            <person name="Hall O."/>
            <person name="Minx P."/>
            <person name="Tomlinson C."/>
            <person name="Mitreva M."/>
            <person name="Nelson J."/>
            <person name="Hou S."/>
            <person name="Wollam A."/>
            <person name="Pepin K.H."/>
            <person name="Johnson M."/>
            <person name="Bhonagiri V."/>
            <person name="Nash W.E."/>
            <person name="Warren W."/>
            <person name="Chinwalla A."/>
            <person name="Mardis E.R."/>
            <person name="Wilson R.K."/>
        </authorList>
    </citation>
    <scope>NUCLEOTIDE SEQUENCE [LARGE SCALE GENOMIC DNA]</scope>
    <source>
        <strain evidence="2 3">L1-82</strain>
    </source>
</reference>
<protein>
    <submittedName>
        <fullName evidence="2">Uncharacterized protein</fullName>
    </submittedName>
</protein>
<dbReference type="HOGENOM" id="CLU_2446076_0_0_9"/>
<proteinExistence type="predicted"/>
<feature type="non-terminal residue" evidence="2">
    <location>
        <position position="90"/>
    </location>
</feature>
<feature type="chain" id="PRO_5002977674" evidence="1">
    <location>
        <begin position="28"/>
        <end position="90"/>
    </location>
</feature>
<dbReference type="EMBL" id="ABYJ02000002">
    <property type="protein sequence ID" value="EEV03028.1"/>
    <property type="molecule type" value="Genomic_DNA"/>
</dbReference>
<evidence type="ECO:0000313" key="2">
    <source>
        <dbReference type="EMBL" id="EEV03028.1"/>
    </source>
</evidence>
<evidence type="ECO:0000313" key="3">
    <source>
        <dbReference type="Proteomes" id="UP000004828"/>
    </source>
</evidence>
<dbReference type="AlphaFoldDB" id="C7G580"/>